<keyword evidence="1" id="KW-0479">Metal-binding</keyword>
<feature type="domain" description="CCHC-type" evidence="3">
    <location>
        <begin position="24"/>
        <end position="39"/>
    </location>
</feature>
<evidence type="ECO:0000313" key="5">
    <source>
        <dbReference type="Proteomes" id="UP000078542"/>
    </source>
</evidence>
<name>A0A151IAG8_9HYME</name>
<evidence type="ECO:0000259" key="3">
    <source>
        <dbReference type="PROSITE" id="PS50158"/>
    </source>
</evidence>
<dbReference type="InterPro" id="IPR001878">
    <property type="entry name" value="Znf_CCHC"/>
</dbReference>
<protein>
    <recommendedName>
        <fullName evidence="3">CCHC-type domain-containing protein</fullName>
    </recommendedName>
</protein>
<reference evidence="4 5" key="1">
    <citation type="submission" date="2016-03" db="EMBL/GenBank/DDBJ databases">
        <title>Cyphomyrmex costatus WGS genome.</title>
        <authorList>
            <person name="Nygaard S."/>
            <person name="Hu H."/>
            <person name="Boomsma J."/>
            <person name="Zhang G."/>
        </authorList>
    </citation>
    <scope>NUCLEOTIDE SEQUENCE [LARGE SCALE GENOMIC DNA]</scope>
    <source>
        <strain evidence="4">MS0001</strain>
        <tissue evidence="4">Whole body</tissue>
    </source>
</reference>
<feature type="region of interest" description="Disordered" evidence="2">
    <location>
        <begin position="170"/>
        <end position="275"/>
    </location>
</feature>
<feature type="compositionally biased region" description="Low complexity" evidence="2">
    <location>
        <begin position="244"/>
        <end position="274"/>
    </location>
</feature>
<dbReference type="InterPro" id="IPR036875">
    <property type="entry name" value="Znf_CCHC_sf"/>
</dbReference>
<organism evidence="4 5">
    <name type="scientific">Cyphomyrmex costatus</name>
    <dbReference type="NCBI Taxonomy" id="456900"/>
    <lineage>
        <taxon>Eukaryota</taxon>
        <taxon>Metazoa</taxon>
        <taxon>Ecdysozoa</taxon>
        <taxon>Arthropoda</taxon>
        <taxon>Hexapoda</taxon>
        <taxon>Insecta</taxon>
        <taxon>Pterygota</taxon>
        <taxon>Neoptera</taxon>
        <taxon>Endopterygota</taxon>
        <taxon>Hymenoptera</taxon>
        <taxon>Apocrita</taxon>
        <taxon>Aculeata</taxon>
        <taxon>Formicoidea</taxon>
        <taxon>Formicidae</taxon>
        <taxon>Myrmicinae</taxon>
        <taxon>Cyphomyrmex</taxon>
    </lineage>
</organism>
<dbReference type="STRING" id="456900.A0A151IAG8"/>
<dbReference type="Proteomes" id="UP000078542">
    <property type="component" value="Unassembled WGS sequence"/>
</dbReference>
<dbReference type="GO" id="GO:0003676">
    <property type="term" value="F:nucleic acid binding"/>
    <property type="evidence" value="ECO:0007669"/>
    <property type="project" value="InterPro"/>
</dbReference>
<dbReference type="EMBL" id="KQ978223">
    <property type="protein sequence ID" value="KYM96258.1"/>
    <property type="molecule type" value="Genomic_DNA"/>
</dbReference>
<evidence type="ECO:0000313" key="4">
    <source>
        <dbReference type="EMBL" id="KYM96258.1"/>
    </source>
</evidence>
<proteinExistence type="predicted"/>
<sequence>MPNEVALFNALYSVDPYVPKARICYVCYRAGHIGKDCKSTKPRCLYCGGDHDRSFECEGKRQPKKCINCGGEHLATSFDCLVIKQYKEAIKLAAYNNIPNIEARKIVMANRQGNTSNLSTNPRNFPYLSGSQRHSLDDFASYNRFSPLESADYNSPTFSSNSYAAMAASTSLPSPNASRRSHDSSKKNKSVSFRHNPFLRTDSSSESFERLLPPMDGQFSATPPAHPTLAFTHGNNGRMREDFSSSSSDVYPKSSSSSDAGAARGSDPGPSSASNTIRNIADMILSFMGKIKSLFNNSPFISAIVDPLAESVIKLVNLIEGFNLDFLINLITATGSSFSNVSTGNSEYSSRIHRQ</sequence>
<keyword evidence="1" id="KW-0863">Zinc-finger</keyword>
<dbReference type="GO" id="GO:0008270">
    <property type="term" value="F:zinc ion binding"/>
    <property type="evidence" value="ECO:0007669"/>
    <property type="project" value="UniProtKB-KW"/>
</dbReference>
<accession>A0A151IAG8</accession>
<keyword evidence="5" id="KW-1185">Reference proteome</keyword>
<keyword evidence="1" id="KW-0862">Zinc</keyword>
<gene>
    <name evidence="4" type="ORF">ALC62_13074</name>
</gene>
<evidence type="ECO:0000256" key="2">
    <source>
        <dbReference type="SAM" id="MobiDB-lite"/>
    </source>
</evidence>
<dbReference type="PROSITE" id="PS50158">
    <property type="entry name" value="ZF_CCHC"/>
    <property type="match status" value="1"/>
</dbReference>
<dbReference type="SUPFAM" id="SSF57756">
    <property type="entry name" value="Retrovirus zinc finger-like domains"/>
    <property type="match status" value="1"/>
</dbReference>
<evidence type="ECO:0000256" key="1">
    <source>
        <dbReference type="PROSITE-ProRule" id="PRU00047"/>
    </source>
</evidence>
<dbReference type="AlphaFoldDB" id="A0A151IAG8"/>